<feature type="compositionally biased region" description="Basic and acidic residues" evidence="1">
    <location>
        <begin position="336"/>
        <end position="348"/>
    </location>
</feature>
<evidence type="ECO:0000256" key="2">
    <source>
        <dbReference type="SAM" id="SignalP"/>
    </source>
</evidence>
<comment type="caution">
    <text evidence="3">The sequence shown here is derived from an EMBL/GenBank/DDBJ whole genome shotgun (WGS) entry which is preliminary data.</text>
</comment>
<feature type="region of interest" description="Disordered" evidence="1">
    <location>
        <begin position="336"/>
        <end position="360"/>
    </location>
</feature>
<feature type="compositionally biased region" description="Polar residues" evidence="1">
    <location>
        <begin position="349"/>
        <end position="360"/>
    </location>
</feature>
<feature type="chain" id="PRO_5047344287" description="LysM domain-containing protein" evidence="2">
    <location>
        <begin position="33"/>
        <end position="360"/>
    </location>
</feature>
<evidence type="ECO:0000313" key="3">
    <source>
        <dbReference type="EMBL" id="MFD1219323.1"/>
    </source>
</evidence>
<name>A0ABW3UEI7_9BACL</name>
<evidence type="ECO:0000313" key="4">
    <source>
        <dbReference type="Proteomes" id="UP001597180"/>
    </source>
</evidence>
<gene>
    <name evidence="3" type="ORF">ACFQ4B_04270</name>
</gene>
<protein>
    <recommendedName>
        <fullName evidence="5">LysM domain-containing protein</fullName>
    </recommendedName>
</protein>
<dbReference type="Proteomes" id="UP001597180">
    <property type="component" value="Unassembled WGS sequence"/>
</dbReference>
<proteinExistence type="predicted"/>
<feature type="signal peptide" evidence="2">
    <location>
        <begin position="1"/>
        <end position="32"/>
    </location>
</feature>
<keyword evidence="2" id="KW-0732">Signal</keyword>
<organism evidence="3 4">
    <name type="scientific">Paenibacillus vulneris</name>
    <dbReference type="NCBI Taxonomy" id="1133364"/>
    <lineage>
        <taxon>Bacteria</taxon>
        <taxon>Bacillati</taxon>
        <taxon>Bacillota</taxon>
        <taxon>Bacilli</taxon>
        <taxon>Bacillales</taxon>
        <taxon>Paenibacillaceae</taxon>
        <taxon>Paenibacillus</taxon>
    </lineage>
</organism>
<reference evidence="4" key="1">
    <citation type="journal article" date="2019" name="Int. J. Syst. Evol. Microbiol.">
        <title>The Global Catalogue of Microorganisms (GCM) 10K type strain sequencing project: providing services to taxonomists for standard genome sequencing and annotation.</title>
        <authorList>
            <consortium name="The Broad Institute Genomics Platform"/>
            <consortium name="The Broad Institute Genome Sequencing Center for Infectious Disease"/>
            <person name="Wu L."/>
            <person name="Ma J."/>
        </authorList>
    </citation>
    <scope>NUCLEOTIDE SEQUENCE [LARGE SCALE GENOMIC DNA]</scope>
    <source>
        <strain evidence="4">CCUG 53270</strain>
    </source>
</reference>
<accession>A0ABW3UEI7</accession>
<sequence length="360" mass="38340">MKQIGKKILTGTIAAGFLLGGGLTAVLTQANAQDTSSAVQTNTDSTVKQDKSGFFKKGMEGRGDRRGFGGGSVLKEAATVLGVEQSVIMDELKQGKTLAQIAQDKAGLSQDDFLQKLVAAETTAIDAAVTSGKLTQEQADKQKTNLTDRLTKEITNTGFGKGPQDDKGLGRGGNILQQAATILGVDQSVIQEELKQGKTWVQIAQDKAGLSEDDFLQKLVAAETTSIDAAVTSGKLTQEQADKQKSGLSDRLKKVIENTQKQGLKGDGFNRPEHFGGAFGNYDTLAKILGITKEELTKQLQAGSSLVEIAQSKGITEDQLVTQIKDNMTDSIKQFVESKGKQPREKKSQATTNSSTEVSQ</sequence>
<evidence type="ECO:0008006" key="5">
    <source>
        <dbReference type="Google" id="ProtNLM"/>
    </source>
</evidence>
<keyword evidence="4" id="KW-1185">Reference proteome</keyword>
<dbReference type="RefSeq" id="WP_345585188.1">
    <property type="nucleotide sequence ID" value="NZ_BAABJG010000002.1"/>
</dbReference>
<dbReference type="EMBL" id="JBHTLU010000009">
    <property type="protein sequence ID" value="MFD1219323.1"/>
    <property type="molecule type" value="Genomic_DNA"/>
</dbReference>
<evidence type="ECO:0000256" key="1">
    <source>
        <dbReference type="SAM" id="MobiDB-lite"/>
    </source>
</evidence>